<gene>
    <name evidence="1" type="ORF">BACOVA_05408</name>
</gene>
<name>A0AAN3D7H0_BACO1</name>
<reference evidence="1 2" key="1">
    <citation type="submission" date="2007-03" db="EMBL/GenBank/DDBJ databases">
        <authorList>
            <person name="Fulton L."/>
            <person name="Clifton S."/>
            <person name="Fulton B."/>
            <person name="Xu J."/>
            <person name="Minx P."/>
            <person name="Pepin K.H."/>
            <person name="Johnson M."/>
            <person name="Thiruvilangam P."/>
            <person name="Bhonagiri V."/>
            <person name="Nash W.E."/>
            <person name="Mardis E.R."/>
            <person name="Wilson R.K."/>
        </authorList>
    </citation>
    <scope>NUCLEOTIDE SEQUENCE [LARGE SCALE GENOMIC DNA]</scope>
    <source>
        <strain evidence="2">ATCC 8483 / DSM 1896 / JCM 5824 / BCRC 10623 / CCUG 4943 / NCTC 11153</strain>
    </source>
</reference>
<proteinExistence type="predicted"/>
<organism evidence="1 2">
    <name type="scientific">Bacteroides ovatus (strain ATCC 8483 / DSM 1896 / JCM 5824 / BCRC 10623 / CCUG 4943 / NCTC 11153)</name>
    <dbReference type="NCBI Taxonomy" id="411476"/>
    <lineage>
        <taxon>Bacteria</taxon>
        <taxon>Pseudomonadati</taxon>
        <taxon>Bacteroidota</taxon>
        <taxon>Bacteroidia</taxon>
        <taxon>Bacteroidales</taxon>
        <taxon>Bacteroidaceae</taxon>
        <taxon>Bacteroides</taxon>
    </lineage>
</organism>
<evidence type="ECO:0000313" key="2">
    <source>
        <dbReference type="Proteomes" id="UP000005475"/>
    </source>
</evidence>
<dbReference type="AlphaFoldDB" id="A0AAN3D7H0"/>
<accession>A0AAN3D7H0</accession>
<sequence length="40" mass="4582">MSCIRIISFWHTVCFLVSVRSRRGSLIRAGETTGQKEINE</sequence>
<comment type="caution">
    <text evidence="1">The sequence shown here is derived from an EMBL/GenBank/DDBJ whole genome shotgun (WGS) entry which is preliminary data.</text>
</comment>
<evidence type="ECO:0000313" key="1">
    <source>
        <dbReference type="EMBL" id="EDO09545.1"/>
    </source>
</evidence>
<dbReference type="Proteomes" id="UP000005475">
    <property type="component" value="Unassembled WGS sequence"/>
</dbReference>
<dbReference type="EMBL" id="AAXF02000054">
    <property type="protein sequence ID" value="EDO09545.1"/>
    <property type="molecule type" value="Genomic_DNA"/>
</dbReference>
<protein>
    <submittedName>
        <fullName evidence="1">Uncharacterized protein</fullName>
    </submittedName>
</protein>
<reference evidence="2" key="2">
    <citation type="submission" date="2007-04" db="EMBL/GenBank/DDBJ databases">
        <title>Draft genome sequence of Bacteroides ovatus (ATCC 8483).</title>
        <authorList>
            <person name="Sudarsanam P."/>
            <person name="Ley R."/>
            <person name="Guruge J."/>
            <person name="Turnbaugh P.J."/>
            <person name="Mahowald M."/>
            <person name="Liep D."/>
            <person name="Gordon J."/>
        </authorList>
    </citation>
    <scope>NUCLEOTIDE SEQUENCE [LARGE SCALE GENOMIC DNA]</scope>
    <source>
        <strain evidence="2">ATCC 8483 / DSM 1896 / JCM 5824 / BCRC 10623 / CCUG 4943 / NCTC 11153</strain>
    </source>
</reference>